<sequence>MKNSPLVSILIPTFNGEKYITDTLNSVIKQTYKNLEIIISDDASMDGTLAIVDTYISKTNIPIKIFDHKPSGIGANWNYCLSKAQGEYIKFLFQDDFMEPNCIEKMMGVFKKNNDVKMVLCKRHIMVEEAFKSERTNQWINTYGDLQKDLNLKQENSYKIIDKTLFMHQSFLIEPLNKFGEPSVILFKKEIIDTIGNYREDLIQALDFEFCNRIILKYKAALLDEKLVTFRLHLNQATTKNAGNHKDLDLYDTIVYNHYFWYLNNKNKKLLLKKHNEIVKLLLKIKRKLGVKL</sequence>
<dbReference type="PANTHER" id="PTHR22916">
    <property type="entry name" value="GLYCOSYLTRANSFERASE"/>
    <property type="match status" value="1"/>
</dbReference>
<dbReference type="Proteomes" id="UP001597061">
    <property type="component" value="Unassembled WGS sequence"/>
</dbReference>
<dbReference type="Pfam" id="PF00535">
    <property type="entry name" value="Glycos_transf_2"/>
    <property type="match status" value="1"/>
</dbReference>
<dbReference type="PANTHER" id="PTHR22916:SF3">
    <property type="entry name" value="UDP-GLCNAC:BETAGAL BETA-1,3-N-ACETYLGLUCOSAMINYLTRANSFERASE-LIKE PROTEIN 1"/>
    <property type="match status" value="1"/>
</dbReference>
<proteinExistence type="predicted"/>
<dbReference type="SUPFAM" id="SSF53448">
    <property type="entry name" value="Nucleotide-diphospho-sugar transferases"/>
    <property type="match status" value="1"/>
</dbReference>
<keyword evidence="3" id="KW-1185">Reference proteome</keyword>
<gene>
    <name evidence="2" type="ORF">ACFQ1R_05640</name>
</gene>
<evidence type="ECO:0000259" key="1">
    <source>
        <dbReference type="Pfam" id="PF00535"/>
    </source>
</evidence>
<dbReference type="EMBL" id="JBHTJI010000001">
    <property type="protein sequence ID" value="MFD0989569.1"/>
    <property type="molecule type" value="Genomic_DNA"/>
</dbReference>
<dbReference type="Gene3D" id="3.90.550.10">
    <property type="entry name" value="Spore Coat Polysaccharide Biosynthesis Protein SpsA, Chain A"/>
    <property type="match status" value="1"/>
</dbReference>
<dbReference type="InterPro" id="IPR029044">
    <property type="entry name" value="Nucleotide-diphossugar_trans"/>
</dbReference>
<feature type="domain" description="Glycosyltransferase 2-like" evidence="1">
    <location>
        <begin position="8"/>
        <end position="167"/>
    </location>
</feature>
<organism evidence="2 3">
    <name type="scientific">Mariniflexile jejuense</name>
    <dbReference type="NCBI Taxonomy" id="1173582"/>
    <lineage>
        <taxon>Bacteria</taxon>
        <taxon>Pseudomonadati</taxon>
        <taxon>Bacteroidota</taxon>
        <taxon>Flavobacteriia</taxon>
        <taxon>Flavobacteriales</taxon>
        <taxon>Flavobacteriaceae</taxon>
        <taxon>Mariniflexile</taxon>
    </lineage>
</organism>
<comment type="caution">
    <text evidence="2">The sequence shown here is derived from an EMBL/GenBank/DDBJ whole genome shotgun (WGS) entry which is preliminary data.</text>
</comment>
<reference evidence="3" key="1">
    <citation type="journal article" date="2019" name="Int. J. Syst. Evol. Microbiol.">
        <title>The Global Catalogue of Microorganisms (GCM) 10K type strain sequencing project: providing services to taxonomists for standard genome sequencing and annotation.</title>
        <authorList>
            <consortium name="The Broad Institute Genomics Platform"/>
            <consortium name="The Broad Institute Genome Sequencing Center for Infectious Disease"/>
            <person name="Wu L."/>
            <person name="Ma J."/>
        </authorList>
    </citation>
    <scope>NUCLEOTIDE SEQUENCE [LARGE SCALE GENOMIC DNA]</scope>
    <source>
        <strain evidence="3">CCUG 62414</strain>
    </source>
</reference>
<evidence type="ECO:0000313" key="2">
    <source>
        <dbReference type="EMBL" id="MFD0989569.1"/>
    </source>
</evidence>
<evidence type="ECO:0000313" key="3">
    <source>
        <dbReference type="Proteomes" id="UP001597061"/>
    </source>
</evidence>
<accession>A0ABW3JH04</accession>
<name>A0ABW3JH04_9FLAO</name>
<protein>
    <submittedName>
        <fullName evidence="2">Glycosyltransferase family 2 protein</fullName>
    </submittedName>
</protein>
<dbReference type="RefSeq" id="WP_379925147.1">
    <property type="nucleotide sequence ID" value="NZ_JBHTJI010000001.1"/>
</dbReference>
<dbReference type="InterPro" id="IPR001173">
    <property type="entry name" value="Glyco_trans_2-like"/>
</dbReference>